<evidence type="ECO:0000256" key="6">
    <source>
        <dbReference type="ARBA" id="ARBA00022559"/>
    </source>
</evidence>
<dbReference type="Gene3D" id="1.10.520.10">
    <property type="match status" value="2"/>
</dbReference>
<dbReference type="InterPro" id="IPR033905">
    <property type="entry name" value="Secretory_peroxidase"/>
</dbReference>
<dbReference type="InterPro" id="IPR002016">
    <property type="entry name" value="Haem_peroxidase"/>
</dbReference>
<dbReference type="EC" id="1.11.1.7" evidence="4"/>
<reference evidence="20" key="1">
    <citation type="submission" date="2023-07" db="EMBL/GenBank/DDBJ databases">
        <title>draft genome sequence of fig (Ficus carica).</title>
        <authorList>
            <person name="Takahashi T."/>
            <person name="Nishimura K."/>
        </authorList>
    </citation>
    <scope>NUCLEOTIDE SEQUENCE</scope>
</reference>
<feature type="binding site" evidence="16">
    <location>
        <position position="178"/>
    </location>
    <ligand>
        <name>Ca(2+)</name>
        <dbReference type="ChEBI" id="CHEBI:29108"/>
        <label>2</label>
    </ligand>
</feature>
<dbReference type="InterPro" id="IPR000823">
    <property type="entry name" value="Peroxidase_pln"/>
</dbReference>
<keyword evidence="10 16" id="KW-0106">Calcium</keyword>
<evidence type="ECO:0000256" key="10">
    <source>
        <dbReference type="ARBA" id="ARBA00022837"/>
    </source>
</evidence>
<comment type="cofactor">
    <cofactor evidence="16">
        <name>Ca(2+)</name>
        <dbReference type="ChEBI" id="CHEBI:29108"/>
    </cofactor>
    <text evidence="16">Binds 2 calcium ions per subunit.</text>
</comment>
<dbReference type="CDD" id="cd00693">
    <property type="entry name" value="secretory_peroxidase"/>
    <property type="match status" value="1"/>
</dbReference>
<dbReference type="InterPro" id="IPR019793">
    <property type="entry name" value="Peroxidases_heam-ligand_BS"/>
</dbReference>
<gene>
    <name evidence="20" type="ORF">TIFTF001_027284</name>
</gene>
<evidence type="ECO:0000256" key="15">
    <source>
        <dbReference type="PIRSR" id="PIRSR600823-2"/>
    </source>
</evidence>
<keyword evidence="12 16" id="KW-0408">Iron</keyword>
<evidence type="ECO:0000256" key="13">
    <source>
        <dbReference type="ARBA" id="ARBA00023157"/>
    </source>
</evidence>
<keyword evidence="21" id="KW-1185">Reference proteome</keyword>
<keyword evidence="11" id="KW-0560">Oxidoreductase</keyword>
<dbReference type="PANTHER" id="PTHR31517:SF48">
    <property type="entry name" value="PEROXIDASE 16-RELATED"/>
    <property type="match status" value="1"/>
</dbReference>
<evidence type="ECO:0000256" key="14">
    <source>
        <dbReference type="ARBA" id="ARBA00023324"/>
    </source>
</evidence>
<feature type="binding site" description="axial binding residue" evidence="16">
    <location>
        <position position="126"/>
    </location>
    <ligand>
        <name>heme b</name>
        <dbReference type="ChEBI" id="CHEBI:60344"/>
    </ligand>
    <ligandPart>
        <name>Fe</name>
        <dbReference type="ChEBI" id="CHEBI:18248"/>
    </ligandPart>
</feature>
<dbReference type="PANTHER" id="PTHR31517">
    <property type="match status" value="1"/>
</dbReference>
<keyword evidence="13 17" id="KW-1015">Disulfide bond</keyword>
<comment type="catalytic activity">
    <reaction evidence="1">
        <text>2 a phenolic donor + H2O2 = 2 a phenolic radical donor + 2 H2O</text>
        <dbReference type="Rhea" id="RHEA:56136"/>
        <dbReference type="ChEBI" id="CHEBI:15377"/>
        <dbReference type="ChEBI" id="CHEBI:16240"/>
        <dbReference type="ChEBI" id="CHEBI:139520"/>
        <dbReference type="ChEBI" id="CHEBI:139521"/>
        <dbReference type="EC" id="1.11.1.7"/>
    </reaction>
</comment>
<evidence type="ECO:0000313" key="21">
    <source>
        <dbReference type="Proteomes" id="UP001187192"/>
    </source>
</evidence>
<evidence type="ECO:0000256" key="11">
    <source>
        <dbReference type="ARBA" id="ARBA00023002"/>
    </source>
</evidence>
<comment type="caution">
    <text evidence="20">The sequence shown here is derived from an EMBL/GenBank/DDBJ whole genome shotgun (WGS) entry which is preliminary data.</text>
</comment>
<comment type="similarity">
    <text evidence="3">Belongs to the peroxidase family. Ascorbate peroxidase subfamily.</text>
</comment>
<evidence type="ECO:0000256" key="1">
    <source>
        <dbReference type="ARBA" id="ARBA00000189"/>
    </source>
</evidence>
<evidence type="ECO:0000256" key="17">
    <source>
        <dbReference type="PIRSR" id="PIRSR600823-5"/>
    </source>
</evidence>
<keyword evidence="5" id="KW-0964">Secreted</keyword>
<evidence type="ECO:0000259" key="19">
    <source>
        <dbReference type="PROSITE" id="PS50873"/>
    </source>
</evidence>
<dbReference type="GO" id="GO:0006979">
    <property type="term" value="P:response to oxidative stress"/>
    <property type="evidence" value="ECO:0007669"/>
    <property type="project" value="InterPro"/>
</dbReference>
<keyword evidence="9 18" id="KW-0732">Signal</keyword>
<keyword evidence="7" id="KW-0349">Heme</keyword>
<protein>
    <recommendedName>
        <fullName evidence="4">peroxidase</fullName>
        <ecNumber evidence="4">1.11.1.7</ecNumber>
    </recommendedName>
</protein>
<dbReference type="SUPFAM" id="SSF48113">
    <property type="entry name" value="Heme-dependent peroxidases"/>
    <property type="match status" value="1"/>
</dbReference>
<evidence type="ECO:0000256" key="3">
    <source>
        <dbReference type="ARBA" id="ARBA00006873"/>
    </source>
</evidence>
<dbReference type="GO" id="GO:0140825">
    <property type="term" value="F:lactoperoxidase activity"/>
    <property type="evidence" value="ECO:0007669"/>
    <property type="project" value="UniProtKB-EC"/>
</dbReference>
<dbReference type="GO" id="GO:0020037">
    <property type="term" value="F:heme binding"/>
    <property type="evidence" value="ECO:0007669"/>
    <property type="project" value="InterPro"/>
</dbReference>
<feature type="binding site" evidence="16">
    <location>
        <position position="186"/>
    </location>
    <ligand>
        <name>Ca(2+)</name>
        <dbReference type="ChEBI" id="CHEBI:29108"/>
        <label>2</label>
    </ligand>
</feature>
<dbReference type="PROSITE" id="PS50873">
    <property type="entry name" value="PEROXIDASE_4"/>
    <property type="match status" value="1"/>
</dbReference>
<keyword evidence="8 16" id="KW-0479">Metal-binding</keyword>
<dbReference type="PRINTS" id="PR00458">
    <property type="entry name" value="PEROXIDASE"/>
</dbReference>
<keyword evidence="6" id="KW-0575">Peroxidase</keyword>
<dbReference type="GO" id="GO:0046872">
    <property type="term" value="F:metal ion binding"/>
    <property type="evidence" value="ECO:0007669"/>
    <property type="project" value="UniProtKB-KW"/>
</dbReference>
<evidence type="ECO:0000256" key="4">
    <source>
        <dbReference type="ARBA" id="ARBA00012313"/>
    </source>
</evidence>
<evidence type="ECO:0000256" key="7">
    <source>
        <dbReference type="ARBA" id="ARBA00022617"/>
    </source>
</evidence>
<dbReference type="PROSITE" id="PS00435">
    <property type="entry name" value="PEROXIDASE_1"/>
    <property type="match status" value="1"/>
</dbReference>
<feature type="signal peptide" evidence="18">
    <location>
        <begin position="1"/>
        <end position="16"/>
    </location>
</feature>
<comment type="cofactor">
    <cofactor evidence="16">
        <name>heme b</name>
        <dbReference type="ChEBI" id="CHEBI:60344"/>
    </cofactor>
    <text evidence="16">Binds 1 heme b (iron(II)-protoporphyrin IX) group per subunit.</text>
</comment>
<dbReference type="Proteomes" id="UP001187192">
    <property type="component" value="Unassembled WGS sequence"/>
</dbReference>
<dbReference type="PROSITE" id="PS00436">
    <property type="entry name" value="PEROXIDASE_2"/>
    <property type="match status" value="1"/>
</dbReference>
<dbReference type="AlphaFoldDB" id="A0AA88IZD4"/>
<dbReference type="GO" id="GO:0042744">
    <property type="term" value="P:hydrogen peroxide catabolic process"/>
    <property type="evidence" value="ECO:0007669"/>
    <property type="project" value="UniProtKB-KW"/>
</dbReference>
<comment type="function">
    <text evidence="2">Removal of H(2)O(2), oxidation of toxic reductants, biosynthesis and degradation of lignin, suberization, auxin catabolism, response to environmental stresses such as wounding, pathogen attack and oxidative stress. These functions might be dependent on each isozyme/isoform in each plant tissue.</text>
</comment>
<evidence type="ECO:0000256" key="16">
    <source>
        <dbReference type="PIRSR" id="PIRSR600823-3"/>
    </source>
</evidence>
<keyword evidence="14" id="KW-0376">Hydrogen peroxide</keyword>
<evidence type="ECO:0000256" key="12">
    <source>
        <dbReference type="ARBA" id="ARBA00023004"/>
    </source>
</evidence>
<feature type="binding site" evidence="16">
    <location>
        <position position="127"/>
    </location>
    <ligand>
        <name>Ca(2+)</name>
        <dbReference type="ChEBI" id="CHEBI:29108"/>
        <label>2</label>
    </ligand>
</feature>
<dbReference type="Gene3D" id="1.10.420.10">
    <property type="entry name" value="Peroxidase, domain 2"/>
    <property type="match status" value="1"/>
</dbReference>
<feature type="disulfide bond" evidence="17">
    <location>
        <begin position="133"/>
        <end position="165"/>
    </location>
</feature>
<name>A0AA88IZD4_FICCA</name>
<dbReference type="FunFam" id="1.10.420.10:FF:000010">
    <property type="entry name" value="Peroxidase"/>
    <property type="match status" value="1"/>
</dbReference>
<evidence type="ECO:0000256" key="5">
    <source>
        <dbReference type="ARBA" id="ARBA00022525"/>
    </source>
</evidence>
<dbReference type="InterPro" id="IPR010255">
    <property type="entry name" value="Haem_peroxidase_sf"/>
</dbReference>
<feature type="chain" id="PRO_5041714257" description="peroxidase" evidence="18">
    <location>
        <begin position="17"/>
        <end position="264"/>
    </location>
</feature>
<evidence type="ECO:0000256" key="9">
    <source>
        <dbReference type="ARBA" id="ARBA00022729"/>
    </source>
</evidence>
<evidence type="ECO:0000256" key="2">
    <source>
        <dbReference type="ARBA" id="ARBA00002322"/>
    </source>
</evidence>
<evidence type="ECO:0000256" key="18">
    <source>
        <dbReference type="SAM" id="SignalP"/>
    </source>
</evidence>
<dbReference type="Pfam" id="PF00141">
    <property type="entry name" value="peroxidase"/>
    <property type="match status" value="1"/>
</dbReference>
<organism evidence="20 21">
    <name type="scientific">Ficus carica</name>
    <name type="common">Common fig</name>
    <dbReference type="NCBI Taxonomy" id="3494"/>
    <lineage>
        <taxon>Eukaryota</taxon>
        <taxon>Viridiplantae</taxon>
        <taxon>Streptophyta</taxon>
        <taxon>Embryophyta</taxon>
        <taxon>Tracheophyta</taxon>
        <taxon>Spermatophyta</taxon>
        <taxon>Magnoliopsida</taxon>
        <taxon>eudicotyledons</taxon>
        <taxon>Gunneridae</taxon>
        <taxon>Pentapetalae</taxon>
        <taxon>rosids</taxon>
        <taxon>fabids</taxon>
        <taxon>Rosales</taxon>
        <taxon>Moraceae</taxon>
        <taxon>Ficeae</taxon>
        <taxon>Ficus</taxon>
    </lineage>
</organism>
<feature type="binding site" evidence="15">
    <location>
        <position position="96"/>
    </location>
    <ligand>
        <name>substrate</name>
    </ligand>
</feature>
<evidence type="ECO:0000313" key="20">
    <source>
        <dbReference type="EMBL" id="GMN58175.1"/>
    </source>
</evidence>
<dbReference type="InterPro" id="IPR019794">
    <property type="entry name" value="Peroxidases_AS"/>
</dbReference>
<dbReference type="EMBL" id="BTGU01000076">
    <property type="protein sequence ID" value="GMN58175.1"/>
    <property type="molecule type" value="Genomic_DNA"/>
</dbReference>
<dbReference type="PRINTS" id="PR00461">
    <property type="entry name" value="PLPEROXIDASE"/>
</dbReference>
<sequence length="264" mass="29162">MEAMGILVFLVILVMGLPVKGQLKAGFYSSSCPKVEDIIRSTVASHFNKDPAVAAGLLRLHFHDCFVQSDGPSWSVPTGRRDGRVSLASQVLPTLPSPFDSVAVQLQKFSAKGLDDHDLVTLVGAHTIGQTSCQFVKYRLYNFTSTGNSDPTISPSFLSHLQTTCPKDGDGSKRIALDQDSQTKFDVNFFKNVRDGNAVLESDQRLWGDEETRQIVKNYAGTFRGLLGFRFDYEFSKAMVKMSGIEVKTGYQGEIRKVCSKVNY</sequence>
<proteinExistence type="inferred from homology"/>
<evidence type="ECO:0000256" key="8">
    <source>
        <dbReference type="ARBA" id="ARBA00022723"/>
    </source>
</evidence>
<accession>A0AA88IZD4</accession>
<feature type="domain" description="Plant heme peroxidase family profile" evidence="19">
    <location>
        <begin position="22"/>
        <end position="263"/>
    </location>
</feature>